<feature type="region of interest" description="Disordered" evidence="1">
    <location>
        <begin position="1"/>
        <end position="43"/>
    </location>
</feature>
<evidence type="ECO:0000313" key="3">
    <source>
        <dbReference type="Proteomes" id="UP001596435"/>
    </source>
</evidence>
<name>A0ABW2G1W2_9ACTN</name>
<evidence type="ECO:0000313" key="2">
    <source>
        <dbReference type="EMBL" id="MFC7183429.1"/>
    </source>
</evidence>
<feature type="compositionally biased region" description="Acidic residues" evidence="1">
    <location>
        <begin position="1"/>
        <end position="10"/>
    </location>
</feature>
<feature type="compositionally biased region" description="Basic and acidic residues" evidence="1">
    <location>
        <begin position="19"/>
        <end position="29"/>
    </location>
</feature>
<keyword evidence="3" id="KW-1185">Reference proteome</keyword>
<comment type="caution">
    <text evidence="2">The sequence shown here is derived from an EMBL/GenBank/DDBJ whole genome shotgun (WGS) entry which is preliminary data.</text>
</comment>
<dbReference type="EMBL" id="JBHTAJ010000068">
    <property type="protein sequence ID" value="MFC7183429.1"/>
    <property type="molecule type" value="Genomic_DNA"/>
</dbReference>
<organism evidence="2 3">
    <name type="scientific">Kitasatospora paranensis</name>
    <dbReference type="NCBI Taxonomy" id="258053"/>
    <lineage>
        <taxon>Bacteria</taxon>
        <taxon>Bacillati</taxon>
        <taxon>Actinomycetota</taxon>
        <taxon>Actinomycetes</taxon>
        <taxon>Kitasatosporales</taxon>
        <taxon>Streptomycetaceae</taxon>
        <taxon>Kitasatospora</taxon>
    </lineage>
</organism>
<sequence length="101" mass="10471">MLEDPLDGDPQDIVSGRQEGAERDQDERPTTGGQPVDDGPPGRIEVGGIRRGLLLHLALGTRIPAPLGSARTWLETTNAAVTSLVLALIGALLLADGAIAL</sequence>
<gene>
    <name evidence="2" type="ORF">ACFQMG_28165</name>
</gene>
<dbReference type="RefSeq" id="WP_345709471.1">
    <property type="nucleotide sequence ID" value="NZ_BAABKV010000001.1"/>
</dbReference>
<dbReference type="Proteomes" id="UP001596435">
    <property type="component" value="Unassembled WGS sequence"/>
</dbReference>
<protein>
    <submittedName>
        <fullName evidence="2">Uncharacterized protein</fullName>
    </submittedName>
</protein>
<evidence type="ECO:0000256" key="1">
    <source>
        <dbReference type="SAM" id="MobiDB-lite"/>
    </source>
</evidence>
<reference evidence="3" key="1">
    <citation type="journal article" date="2019" name="Int. J. Syst. Evol. Microbiol.">
        <title>The Global Catalogue of Microorganisms (GCM) 10K type strain sequencing project: providing services to taxonomists for standard genome sequencing and annotation.</title>
        <authorList>
            <consortium name="The Broad Institute Genomics Platform"/>
            <consortium name="The Broad Institute Genome Sequencing Center for Infectious Disease"/>
            <person name="Wu L."/>
            <person name="Ma J."/>
        </authorList>
    </citation>
    <scope>NUCLEOTIDE SEQUENCE [LARGE SCALE GENOMIC DNA]</scope>
    <source>
        <strain evidence="3">CGMCC 1.12859</strain>
    </source>
</reference>
<proteinExistence type="predicted"/>
<accession>A0ABW2G1W2</accession>